<evidence type="ECO:0000313" key="1">
    <source>
        <dbReference type="EMBL" id="SMC00174.1"/>
    </source>
</evidence>
<dbReference type="InterPro" id="IPR009665">
    <property type="entry name" value="YyaC"/>
</dbReference>
<gene>
    <name evidence="1" type="ORF">SAMN00808754_3317</name>
</gene>
<dbReference type="NCBIfam" id="TIGR02841">
    <property type="entry name" value="spore_YyaC"/>
    <property type="match status" value="1"/>
</dbReference>
<protein>
    <submittedName>
        <fullName evidence="1">Putative sporulation protein YyaC</fullName>
    </submittedName>
</protein>
<sequence>MVTFPFISRHFPDDFNLLSKLKYHYQDPLVVEKLSSGLKEYLSQLNPDHSRPLVVMGIGTDRSTGDSLGPLVGSKLVSFPDFPASVYGTLEDPVHASNLSEKLDLIRATYPHPFIIAVDACLGQADSVGTITLSPGALKPGAGVNKVLPAVGDIHFTGIVNVGGYMEYFVLQNTRLSLVMRMAERIALAIYHGVLKAYGLNAYPAVQGFQ</sequence>
<dbReference type="Proteomes" id="UP000192569">
    <property type="component" value="Chromosome I"/>
</dbReference>
<dbReference type="InterPro" id="IPR023430">
    <property type="entry name" value="Pept_HybD-like_dom_sf"/>
</dbReference>
<dbReference type="EMBL" id="LT838272">
    <property type="protein sequence ID" value="SMC00174.1"/>
    <property type="molecule type" value="Genomic_DNA"/>
</dbReference>
<dbReference type="STRING" id="698762.SAMN00808754_3317"/>
<organism evidence="1 2">
    <name type="scientific">Thermanaeromonas toyohensis ToBE</name>
    <dbReference type="NCBI Taxonomy" id="698762"/>
    <lineage>
        <taxon>Bacteria</taxon>
        <taxon>Bacillati</taxon>
        <taxon>Bacillota</taxon>
        <taxon>Clostridia</taxon>
        <taxon>Neomoorellales</taxon>
        <taxon>Neomoorellaceae</taxon>
        <taxon>Thermanaeromonas</taxon>
    </lineage>
</organism>
<name>A0A1W1W512_9FIRM</name>
<dbReference type="Pfam" id="PF06866">
    <property type="entry name" value="DUF1256"/>
    <property type="match status" value="1"/>
</dbReference>
<dbReference type="RefSeq" id="WP_084666949.1">
    <property type="nucleotide sequence ID" value="NZ_LT838272.1"/>
</dbReference>
<reference evidence="1 2" key="1">
    <citation type="submission" date="2017-04" db="EMBL/GenBank/DDBJ databases">
        <authorList>
            <person name="Afonso C.L."/>
            <person name="Miller P.J."/>
            <person name="Scott M.A."/>
            <person name="Spackman E."/>
            <person name="Goraichik I."/>
            <person name="Dimitrov K.M."/>
            <person name="Suarez D.L."/>
            <person name="Swayne D.E."/>
        </authorList>
    </citation>
    <scope>NUCLEOTIDE SEQUENCE [LARGE SCALE GENOMIC DNA]</scope>
    <source>
        <strain evidence="1 2">ToBE</strain>
    </source>
</reference>
<evidence type="ECO:0000313" key="2">
    <source>
        <dbReference type="Proteomes" id="UP000192569"/>
    </source>
</evidence>
<dbReference type="SUPFAM" id="SSF53163">
    <property type="entry name" value="HybD-like"/>
    <property type="match status" value="1"/>
</dbReference>
<accession>A0A1W1W512</accession>
<dbReference type="OrthoDB" id="9815953at2"/>
<dbReference type="AlphaFoldDB" id="A0A1W1W512"/>
<proteinExistence type="predicted"/>
<keyword evidence="2" id="KW-1185">Reference proteome</keyword>